<protein>
    <submittedName>
        <fullName evidence="1">Phytoene synthase</fullName>
    </submittedName>
</protein>
<gene>
    <name evidence="1" type="ORF">AYO25_00740</name>
</gene>
<dbReference type="SUPFAM" id="SSF48576">
    <property type="entry name" value="Terpenoid synthases"/>
    <property type="match status" value="1"/>
</dbReference>
<dbReference type="AlphaFoldDB" id="A0A1V2N985"/>
<dbReference type="OrthoDB" id="9814909at2"/>
<dbReference type="Proteomes" id="UP000189542">
    <property type="component" value="Unassembled WGS sequence"/>
</dbReference>
<proteinExistence type="predicted"/>
<dbReference type="RefSeq" id="WP_076969873.1">
    <property type="nucleotide sequence ID" value="NZ_LVWB01000003.1"/>
</dbReference>
<dbReference type="EMBL" id="LVWB01000003">
    <property type="protein sequence ID" value="ONI60221.1"/>
    <property type="molecule type" value="Genomic_DNA"/>
</dbReference>
<dbReference type="InterPro" id="IPR002060">
    <property type="entry name" value="Squ/phyt_synthse"/>
</dbReference>
<dbReference type="Pfam" id="PF00494">
    <property type="entry name" value="SQS_PSY"/>
    <property type="match status" value="1"/>
</dbReference>
<organism evidence="1 2">
    <name type="scientific">Candidatus Liberibacter solanacearum</name>
    <dbReference type="NCBI Taxonomy" id="556287"/>
    <lineage>
        <taxon>Bacteria</taxon>
        <taxon>Pseudomonadati</taxon>
        <taxon>Pseudomonadota</taxon>
        <taxon>Alphaproteobacteria</taxon>
        <taxon>Hyphomicrobiales</taxon>
        <taxon>Rhizobiaceae</taxon>
        <taxon>Liberibacter</taxon>
    </lineage>
</organism>
<evidence type="ECO:0000313" key="2">
    <source>
        <dbReference type="Proteomes" id="UP000189542"/>
    </source>
</evidence>
<name>A0A1V2N985_9HYPH</name>
<dbReference type="InterPro" id="IPR008949">
    <property type="entry name" value="Isoprenoid_synthase_dom_sf"/>
</dbReference>
<accession>A0A1V2N985</accession>
<comment type="caution">
    <text evidence="1">The sequence shown here is derived from an EMBL/GenBank/DDBJ whole genome shotgun (WGS) entry which is preliminary data.</text>
</comment>
<reference evidence="1 2" key="1">
    <citation type="journal article" date="2017" name="PLoS ONE">
        <title>Genomic sequence of 'Candidatus Liberibacter solanacearum' haplotype C and its comparison with haplotype A and B genomes.</title>
        <authorList>
            <person name="Wang J."/>
            <person name="Haapalainen M."/>
            <person name="Schott T."/>
            <person name="Thompson S.M."/>
            <person name="Smith G.R."/>
            <person name="Nissinen A.I."/>
            <person name="Pirhonen M."/>
        </authorList>
    </citation>
    <scope>NUCLEOTIDE SEQUENCE [LARGE SCALE GENOMIC DNA]</scope>
    <source>
        <strain evidence="1 2">FIN111</strain>
    </source>
</reference>
<evidence type="ECO:0000313" key="1">
    <source>
        <dbReference type="EMBL" id="ONI60221.1"/>
    </source>
</evidence>
<sequence length="299" mass="34677">MRFDFFKKKTGEADNMAAQDHLFSLHNLRDMDRDRYLACLLSPSHLRISLAILYSFNAELERVRDLASNPLAGEIRLQWWKDIFESSRDNILSESKSPFSIKLVSIINQYSLPYQFFFDMIEARFFDPYNDSIFDCKQLEIYAFKITSSLIHLATMILSDKKNFDVIDVIKHAGIAQFIGELILLLSKHCNRGQLYLPLDILGAVGLDRESFFSGEKSERISLVIKIFAELGLEHLVKARKEMHHVSPDIFPAFIPVSITENILKNAQNNGIKILNHPHKIHQLIRQWYMLSATIKKRF</sequence>
<dbReference type="Gene3D" id="1.10.600.10">
    <property type="entry name" value="Farnesyl Diphosphate Synthase"/>
    <property type="match status" value="1"/>
</dbReference>